<dbReference type="VEuPathDB" id="FungiDB:PV09_01700"/>
<evidence type="ECO:0000313" key="3">
    <source>
        <dbReference type="Proteomes" id="UP000053259"/>
    </source>
</evidence>
<evidence type="ECO:0000313" key="2">
    <source>
        <dbReference type="EMBL" id="KIW07774.1"/>
    </source>
</evidence>
<dbReference type="RefSeq" id="XP_016217643.1">
    <property type="nucleotide sequence ID" value="XM_016354631.1"/>
</dbReference>
<proteinExistence type="predicted"/>
<dbReference type="GeneID" id="27309673"/>
<keyword evidence="3" id="KW-1185">Reference proteome</keyword>
<evidence type="ECO:0000256" key="1">
    <source>
        <dbReference type="SAM" id="MobiDB-lite"/>
    </source>
</evidence>
<protein>
    <submittedName>
        <fullName evidence="2">Uncharacterized protein</fullName>
    </submittedName>
</protein>
<accession>A0A0D2B944</accession>
<gene>
    <name evidence="2" type="ORF">PV09_01700</name>
</gene>
<feature type="region of interest" description="Disordered" evidence="1">
    <location>
        <begin position="95"/>
        <end position="117"/>
    </location>
</feature>
<dbReference type="Proteomes" id="UP000053259">
    <property type="component" value="Unassembled WGS sequence"/>
</dbReference>
<feature type="compositionally biased region" description="Acidic residues" evidence="1">
    <location>
        <begin position="16"/>
        <end position="25"/>
    </location>
</feature>
<dbReference type="AlphaFoldDB" id="A0A0D2B944"/>
<organism evidence="2 3">
    <name type="scientific">Verruconis gallopava</name>
    <dbReference type="NCBI Taxonomy" id="253628"/>
    <lineage>
        <taxon>Eukaryota</taxon>
        <taxon>Fungi</taxon>
        <taxon>Dikarya</taxon>
        <taxon>Ascomycota</taxon>
        <taxon>Pezizomycotina</taxon>
        <taxon>Dothideomycetes</taxon>
        <taxon>Pleosporomycetidae</taxon>
        <taxon>Venturiales</taxon>
        <taxon>Sympoventuriaceae</taxon>
        <taxon>Verruconis</taxon>
    </lineage>
</organism>
<dbReference type="InParanoid" id="A0A0D2B944"/>
<sequence>MKEGTVGKTGTLPRTDDDDDDDDDDKGNGKRLRYNAKTAIPIRPATPAGTFWLSARPAPLARLAVADAEAKTTEEEGGLALSAVVEAASGTDVSGVTVALGPSGPCAETRGAALRAA</sequence>
<feature type="region of interest" description="Disordered" evidence="1">
    <location>
        <begin position="1"/>
        <end position="32"/>
    </location>
</feature>
<dbReference type="HOGENOM" id="CLU_2086649_0_0_1"/>
<name>A0A0D2B944_9PEZI</name>
<dbReference type="EMBL" id="KN847532">
    <property type="protein sequence ID" value="KIW07774.1"/>
    <property type="molecule type" value="Genomic_DNA"/>
</dbReference>
<reference evidence="2 3" key="1">
    <citation type="submission" date="2015-01" db="EMBL/GenBank/DDBJ databases">
        <title>The Genome Sequence of Ochroconis gallopava CBS43764.</title>
        <authorList>
            <consortium name="The Broad Institute Genomics Platform"/>
            <person name="Cuomo C."/>
            <person name="de Hoog S."/>
            <person name="Gorbushina A."/>
            <person name="Stielow B."/>
            <person name="Teixiera M."/>
            <person name="Abouelleil A."/>
            <person name="Chapman S.B."/>
            <person name="Priest M."/>
            <person name="Young S.K."/>
            <person name="Wortman J."/>
            <person name="Nusbaum C."/>
            <person name="Birren B."/>
        </authorList>
    </citation>
    <scope>NUCLEOTIDE SEQUENCE [LARGE SCALE GENOMIC DNA]</scope>
    <source>
        <strain evidence="2 3">CBS 43764</strain>
    </source>
</reference>